<evidence type="ECO:0008006" key="5">
    <source>
        <dbReference type="Google" id="ProtNLM"/>
    </source>
</evidence>
<feature type="chain" id="PRO_5012919642" description="PepSY domain-containing protein" evidence="2">
    <location>
        <begin position="25"/>
        <end position="202"/>
    </location>
</feature>
<keyword evidence="4" id="KW-1185">Reference proteome</keyword>
<evidence type="ECO:0000313" key="4">
    <source>
        <dbReference type="Proteomes" id="UP000194664"/>
    </source>
</evidence>
<feature type="compositionally biased region" description="Basic and acidic residues" evidence="1">
    <location>
        <begin position="174"/>
        <end position="194"/>
    </location>
</feature>
<reference evidence="3 4" key="1">
    <citation type="submission" date="2016-12" db="EMBL/GenBank/DDBJ databases">
        <title>The draft genome sequence of HSLHS2.</title>
        <authorList>
            <person name="Hu D."/>
            <person name="Wang L."/>
            <person name="Shao Z."/>
        </authorList>
    </citation>
    <scope>NUCLEOTIDE SEQUENCE [LARGE SCALE GENOMIC DNA]</scope>
    <source>
        <strain evidence="3">MCCC 1A06712</strain>
    </source>
</reference>
<name>A0A251X0T1_9RHOB</name>
<organism evidence="3 4">
    <name type="scientific">Marivivens niveibacter</name>
    <dbReference type="NCBI Taxonomy" id="1930667"/>
    <lineage>
        <taxon>Bacteria</taxon>
        <taxon>Pseudomonadati</taxon>
        <taxon>Pseudomonadota</taxon>
        <taxon>Alphaproteobacteria</taxon>
        <taxon>Rhodobacterales</taxon>
        <taxon>Paracoccaceae</taxon>
        <taxon>Marivivens group</taxon>
        <taxon>Marivivens</taxon>
    </lineage>
</organism>
<sequence length="202" mass="21162">MSLFTRVLPTVALFAGVFAAPVQALTVTEAITAAEEAGYSVVAVRTSPDGTVVSVLATDGSDYYDIEYDTTSAETVTTTVDVRDDATAATSEDVAAAIAAAEAAGYTVVSVRSTDSGVSVLATDGETLYDVDYDSATGTATTETSTRPARHHGGRPDRDVEETDSTETTDESDETRPERDDRRNDRGHGGRGGEKNGPNGRR</sequence>
<proteinExistence type="predicted"/>
<feature type="region of interest" description="Disordered" evidence="1">
    <location>
        <begin position="134"/>
        <end position="202"/>
    </location>
</feature>
<comment type="caution">
    <text evidence="3">The sequence shown here is derived from an EMBL/GenBank/DDBJ whole genome shotgun (WGS) entry which is preliminary data.</text>
</comment>
<evidence type="ECO:0000313" key="3">
    <source>
        <dbReference type="EMBL" id="OUD09998.1"/>
    </source>
</evidence>
<dbReference type="RefSeq" id="WP_086449651.1">
    <property type="nucleotide sequence ID" value="NZ_MSPP01000001.1"/>
</dbReference>
<protein>
    <recommendedName>
        <fullName evidence="5">PepSY domain-containing protein</fullName>
    </recommendedName>
</protein>
<evidence type="ECO:0000256" key="2">
    <source>
        <dbReference type="SAM" id="SignalP"/>
    </source>
</evidence>
<gene>
    <name evidence="3" type="ORF">BVC71_00295</name>
</gene>
<dbReference type="AlphaFoldDB" id="A0A251X0T1"/>
<dbReference type="EMBL" id="MSPP01000001">
    <property type="protein sequence ID" value="OUD09998.1"/>
    <property type="molecule type" value="Genomic_DNA"/>
</dbReference>
<keyword evidence="2" id="KW-0732">Signal</keyword>
<dbReference type="Proteomes" id="UP000194664">
    <property type="component" value="Unassembled WGS sequence"/>
</dbReference>
<feature type="signal peptide" evidence="2">
    <location>
        <begin position="1"/>
        <end position="24"/>
    </location>
</feature>
<accession>A0A251X0T1</accession>
<feature type="compositionally biased region" description="Low complexity" evidence="1">
    <location>
        <begin position="135"/>
        <end position="146"/>
    </location>
</feature>
<feature type="compositionally biased region" description="Acidic residues" evidence="1">
    <location>
        <begin position="159"/>
        <end position="173"/>
    </location>
</feature>
<evidence type="ECO:0000256" key="1">
    <source>
        <dbReference type="SAM" id="MobiDB-lite"/>
    </source>
</evidence>